<dbReference type="PANTHER" id="PTHR30349:SF64">
    <property type="entry name" value="PROPHAGE INTEGRASE INTD-RELATED"/>
    <property type="match status" value="1"/>
</dbReference>
<comment type="similarity">
    <text evidence="1">Belongs to the 'phage' integrase family.</text>
</comment>
<sequence>MKVNQELSILFWLWKAKQTSDGMVPIYVRITLNGLRDQFSSGKKIKAEYWNEETGFAIKACKDAATINTYITYTTRELEKCYNLLCEEHEDVTAKMLKDAYLFKPEPKPTLMQAFKVHNDEFAEKVSKGKGTKGTLGRYERLQRKVEAYLKKKFKASDINLDQIQYSFASGFYHYLLMQDIDENTSMKYVKTLKQVMAKAVNEGMIPQSAINNFKCTYKDPDRDYLEMDEIIKMYSKKISCQRIAEVRDVYVFCCFTGYAFETVYALEPENIFTGVDGGLWITKDRAKSGTEETVPLLPVALEIIEKYKRHPYCVNENKLLPVNSNQRFNSYLKELADICDINKLLTTHTARHTFATTITLENDVPIETVSKMLGHKDIRTTQIYAKMTKRKISNNMKVLHDKLFEINGSLKLAATA</sequence>
<dbReference type="SUPFAM" id="SSF56349">
    <property type="entry name" value="DNA breaking-rejoining enzymes"/>
    <property type="match status" value="1"/>
</dbReference>
<dbReference type="Pfam" id="PF13102">
    <property type="entry name" value="Phage_int_SAM_5"/>
    <property type="match status" value="1"/>
</dbReference>
<dbReference type="PROSITE" id="PS51898">
    <property type="entry name" value="TYR_RECOMBINASE"/>
    <property type="match status" value="1"/>
</dbReference>
<dbReference type="GO" id="GO:0015074">
    <property type="term" value="P:DNA integration"/>
    <property type="evidence" value="ECO:0007669"/>
    <property type="project" value="InterPro"/>
</dbReference>
<dbReference type="RefSeq" id="WP_173413114.1">
    <property type="nucleotide sequence ID" value="NZ_CP054139.1"/>
</dbReference>
<accession>A0A7D4QCV3</accession>
<keyword evidence="6" id="KW-1185">Reference proteome</keyword>
<name>A0A7D4QCV3_9SPHI</name>
<dbReference type="GO" id="GO:0003677">
    <property type="term" value="F:DNA binding"/>
    <property type="evidence" value="ECO:0007669"/>
    <property type="project" value="UniProtKB-KW"/>
</dbReference>
<dbReference type="AlphaFoldDB" id="A0A7D4QCV3"/>
<dbReference type="InterPro" id="IPR035386">
    <property type="entry name" value="Arm-DNA-bind_5"/>
</dbReference>
<keyword evidence="2" id="KW-0238">DNA-binding</keyword>
<dbReference type="InterPro" id="IPR025269">
    <property type="entry name" value="SAM-like_dom"/>
</dbReference>
<dbReference type="InterPro" id="IPR010998">
    <property type="entry name" value="Integrase_recombinase_N"/>
</dbReference>
<dbReference type="InterPro" id="IPR002104">
    <property type="entry name" value="Integrase_catalytic"/>
</dbReference>
<evidence type="ECO:0000313" key="6">
    <source>
        <dbReference type="Proteomes" id="UP000505355"/>
    </source>
</evidence>
<dbReference type="Proteomes" id="UP000505355">
    <property type="component" value="Chromosome"/>
</dbReference>
<dbReference type="Pfam" id="PF00589">
    <property type="entry name" value="Phage_integrase"/>
    <property type="match status" value="1"/>
</dbReference>
<organism evidence="5 6">
    <name type="scientific">Mucilaginibacter mali</name>
    <dbReference type="NCBI Taxonomy" id="2740462"/>
    <lineage>
        <taxon>Bacteria</taxon>
        <taxon>Pseudomonadati</taxon>
        <taxon>Bacteroidota</taxon>
        <taxon>Sphingobacteriia</taxon>
        <taxon>Sphingobacteriales</taxon>
        <taxon>Sphingobacteriaceae</taxon>
        <taxon>Mucilaginibacter</taxon>
    </lineage>
</organism>
<dbReference type="KEGG" id="mmab:HQ865_01095"/>
<dbReference type="InterPro" id="IPR013762">
    <property type="entry name" value="Integrase-like_cat_sf"/>
</dbReference>
<keyword evidence="3" id="KW-0233">DNA recombination</keyword>
<dbReference type="InterPro" id="IPR011010">
    <property type="entry name" value="DNA_brk_join_enz"/>
</dbReference>
<feature type="domain" description="Tyr recombinase" evidence="4">
    <location>
        <begin position="221"/>
        <end position="398"/>
    </location>
</feature>
<dbReference type="GO" id="GO:0006310">
    <property type="term" value="P:DNA recombination"/>
    <property type="evidence" value="ECO:0007669"/>
    <property type="project" value="UniProtKB-KW"/>
</dbReference>
<dbReference type="Pfam" id="PF17293">
    <property type="entry name" value="Arm-DNA-bind_5"/>
    <property type="match status" value="1"/>
</dbReference>
<dbReference type="InterPro" id="IPR050090">
    <property type="entry name" value="Tyrosine_recombinase_XerCD"/>
</dbReference>
<evidence type="ECO:0000256" key="2">
    <source>
        <dbReference type="ARBA" id="ARBA00023125"/>
    </source>
</evidence>
<evidence type="ECO:0000259" key="4">
    <source>
        <dbReference type="PROSITE" id="PS51898"/>
    </source>
</evidence>
<reference evidence="5 6" key="1">
    <citation type="submission" date="2020-05" db="EMBL/GenBank/DDBJ databases">
        <title>Mucilaginibacter mali sp. nov.</title>
        <authorList>
            <person name="Kim H.S."/>
            <person name="Lee K.C."/>
            <person name="Suh M.K."/>
            <person name="Kim J.-S."/>
            <person name="Han K.-I."/>
            <person name="Eom M.K."/>
            <person name="Shin Y.K."/>
            <person name="Lee J.-S."/>
        </authorList>
    </citation>
    <scope>NUCLEOTIDE SEQUENCE [LARGE SCALE GENOMIC DNA]</scope>
    <source>
        <strain evidence="5 6">G2-14</strain>
    </source>
</reference>
<dbReference type="PANTHER" id="PTHR30349">
    <property type="entry name" value="PHAGE INTEGRASE-RELATED"/>
    <property type="match status" value="1"/>
</dbReference>
<proteinExistence type="inferred from homology"/>
<protein>
    <submittedName>
        <fullName evidence="5">Site-specific integrase</fullName>
    </submittedName>
</protein>
<evidence type="ECO:0000256" key="3">
    <source>
        <dbReference type="ARBA" id="ARBA00023172"/>
    </source>
</evidence>
<dbReference type="Gene3D" id="1.10.150.130">
    <property type="match status" value="1"/>
</dbReference>
<dbReference type="EMBL" id="CP054139">
    <property type="protein sequence ID" value="QKJ28412.1"/>
    <property type="molecule type" value="Genomic_DNA"/>
</dbReference>
<dbReference type="Gene3D" id="1.10.443.10">
    <property type="entry name" value="Intergrase catalytic core"/>
    <property type="match status" value="1"/>
</dbReference>
<dbReference type="CDD" id="cd01185">
    <property type="entry name" value="INTN1_C_like"/>
    <property type="match status" value="1"/>
</dbReference>
<gene>
    <name evidence="5" type="ORF">HQ865_01095</name>
</gene>
<evidence type="ECO:0000313" key="5">
    <source>
        <dbReference type="EMBL" id="QKJ28412.1"/>
    </source>
</evidence>
<evidence type="ECO:0000256" key="1">
    <source>
        <dbReference type="ARBA" id="ARBA00008857"/>
    </source>
</evidence>